<dbReference type="EMBL" id="JARJLG010000132">
    <property type="protein sequence ID" value="KAJ7739419.1"/>
    <property type="molecule type" value="Genomic_DNA"/>
</dbReference>
<keyword evidence="3" id="KW-1185">Reference proteome</keyword>
<gene>
    <name evidence="2" type="ORF">DFH07DRAFT_840159</name>
</gene>
<feature type="signal peptide" evidence="1">
    <location>
        <begin position="1"/>
        <end position="23"/>
    </location>
</feature>
<proteinExistence type="predicted"/>
<name>A0AAD7MZS0_9AGAR</name>
<evidence type="ECO:0000256" key="1">
    <source>
        <dbReference type="SAM" id="SignalP"/>
    </source>
</evidence>
<protein>
    <submittedName>
        <fullName evidence="2">Uncharacterized protein</fullName>
    </submittedName>
</protein>
<keyword evidence="1" id="KW-0732">Signal</keyword>
<dbReference type="AlphaFoldDB" id="A0AAD7MZS0"/>
<accession>A0AAD7MZS0</accession>
<reference evidence="2" key="1">
    <citation type="submission" date="2023-03" db="EMBL/GenBank/DDBJ databases">
        <title>Massive genome expansion in bonnet fungi (Mycena s.s.) driven by repeated elements and novel gene families across ecological guilds.</title>
        <authorList>
            <consortium name="Lawrence Berkeley National Laboratory"/>
            <person name="Harder C.B."/>
            <person name="Miyauchi S."/>
            <person name="Viragh M."/>
            <person name="Kuo A."/>
            <person name="Thoen E."/>
            <person name="Andreopoulos B."/>
            <person name="Lu D."/>
            <person name="Skrede I."/>
            <person name="Drula E."/>
            <person name="Henrissat B."/>
            <person name="Morin E."/>
            <person name="Kohler A."/>
            <person name="Barry K."/>
            <person name="LaButti K."/>
            <person name="Morin E."/>
            <person name="Salamov A."/>
            <person name="Lipzen A."/>
            <person name="Mereny Z."/>
            <person name="Hegedus B."/>
            <person name="Baldrian P."/>
            <person name="Stursova M."/>
            <person name="Weitz H."/>
            <person name="Taylor A."/>
            <person name="Grigoriev I.V."/>
            <person name="Nagy L.G."/>
            <person name="Martin F."/>
            <person name="Kauserud H."/>
        </authorList>
    </citation>
    <scope>NUCLEOTIDE SEQUENCE</scope>
    <source>
        <strain evidence="2">CBHHK188m</strain>
    </source>
</reference>
<organism evidence="2 3">
    <name type="scientific">Mycena maculata</name>
    <dbReference type="NCBI Taxonomy" id="230809"/>
    <lineage>
        <taxon>Eukaryota</taxon>
        <taxon>Fungi</taxon>
        <taxon>Dikarya</taxon>
        <taxon>Basidiomycota</taxon>
        <taxon>Agaricomycotina</taxon>
        <taxon>Agaricomycetes</taxon>
        <taxon>Agaricomycetidae</taxon>
        <taxon>Agaricales</taxon>
        <taxon>Marasmiineae</taxon>
        <taxon>Mycenaceae</taxon>
        <taxon>Mycena</taxon>
    </lineage>
</organism>
<dbReference type="Proteomes" id="UP001215280">
    <property type="component" value="Unassembled WGS sequence"/>
</dbReference>
<evidence type="ECO:0000313" key="3">
    <source>
        <dbReference type="Proteomes" id="UP001215280"/>
    </source>
</evidence>
<comment type="caution">
    <text evidence="2">The sequence shown here is derived from an EMBL/GenBank/DDBJ whole genome shotgun (WGS) entry which is preliminary data.</text>
</comment>
<feature type="chain" id="PRO_5042094868" evidence="1">
    <location>
        <begin position="24"/>
        <end position="174"/>
    </location>
</feature>
<sequence>MQIQFFTTSWLVAIAVCALGASAGPINSTSLASAASSVSTAPATSSTASANSSATVSSPPIAHTGSAQINANITIGTFQNGSKAETVAWAGGNHCGGGLLQQVFEAPVTSVVLQEPGNFCDINFPLMGLAGIFVFKGCGGPLWVDRDGSFYANCVSYSGNSTNCLLTEAYVCVP</sequence>
<evidence type="ECO:0000313" key="2">
    <source>
        <dbReference type="EMBL" id="KAJ7739419.1"/>
    </source>
</evidence>